<dbReference type="SUPFAM" id="SSF56935">
    <property type="entry name" value="Porins"/>
    <property type="match status" value="1"/>
</dbReference>
<keyword evidence="9 16" id="KW-0675">Receptor</keyword>
<dbReference type="RefSeq" id="WP_130600644.1">
    <property type="nucleotide sequence ID" value="NZ_CP034759.1"/>
</dbReference>
<evidence type="ECO:0000256" key="13">
    <source>
        <dbReference type="SAM" id="SignalP"/>
    </source>
</evidence>
<feature type="domain" description="TonB-dependent receptor-like beta-barrel" evidence="14">
    <location>
        <begin position="259"/>
        <end position="684"/>
    </location>
</feature>
<keyword evidence="4 11" id="KW-1134">Transmembrane beta strand</keyword>
<dbReference type="Gene3D" id="2.40.170.20">
    <property type="entry name" value="TonB-dependent receptor, beta-barrel domain"/>
    <property type="match status" value="1"/>
</dbReference>
<dbReference type="GO" id="GO:0009279">
    <property type="term" value="C:cell outer membrane"/>
    <property type="evidence" value="ECO:0007669"/>
    <property type="project" value="UniProtKB-SubCell"/>
</dbReference>
<evidence type="ECO:0000256" key="9">
    <source>
        <dbReference type="ARBA" id="ARBA00023170"/>
    </source>
</evidence>
<organism evidence="16 17">
    <name type="scientific">Litorilituus sediminis</name>
    <dbReference type="NCBI Taxonomy" id="718192"/>
    <lineage>
        <taxon>Bacteria</taxon>
        <taxon>Pseudomonadati</taxon>
        <taxon>Pseudomonadota</taxon>
        <taxon>Gammaproteobacteria</taxon>
        <taxon>Alteromonadales</taxon>
        <taxon>Colwelliaceae</taxon>
        <taxon>Litorilituus</taxon>
    </lineage>
</organism>
<dbReference type="OrthoDB" id="9760620at2"/>
<evidence type="ECO:0000259" key="14">
    <source>
        <dbReference type="Pfam" id="PF00593"/>
    </source>
</evidence>
<comment type="similarity">
    <text evidence="2">Belongs to the TonB-dependent receptor family. Hemoglobin/haptoglobin binding protein subfamily.</text>
</comment>
<keyword evidence="10 11" id="KW-0998">Cell outer membrane</keyword>
<evidence type="ECO:0000259" key="15">
    <source>
        <dbReference type="Pfam" id="PF07715"/>
    </source>
</evidence>
<dbReference type="InterPro" id="IPR039426">
    <property type="entry name" value="TonB-dep_rcpt-like"/>
</dbReference>
<evidence type="ECO:0000256" key="4">
    <source>
        <dbReference type="ARBA" id="ARBA00022452"/>
    </source>
</evidence>
<evidence type="ECO:0000256" key="11">
    <source>
        <dbReference type="PROSITE-ProRule" id="PRU01360"/>
    </source>
</evidence>
<dbReference type="InterPro" id="IPR012910">
    <property type="entry name" value="Plug_dom"/>
</dbReference>
<dbReference type="Gene3D" id="2.170.130.10">
    <property type="entry name" value="TonB-dependent receptor, plug domain"/>
    <property type="match status" value="1"/>
</dbReference>
<dbReference type="GO" id="GO:0044718">
    <property type="term" value="P:siderophore transmembrane transport"/>
    <property type="evidence" value="ECO:0007669"/>
    <property type="project" value="TreeGrafter"/>
</dbReference>
<comment type="subcellular location">
    <subcellularLocation>
        <location evidence="1 11">Cell outer membrane</location>
        <topology evidence="1 11">Multi-pass membrane protein</topology>
    </subcellularLocation>
</comment>
<evidence type="ECO:0000256" key="8">
    <source>
        <dbReference type="ARBA" id="ARBA00023136"/>
    </source>
</evidence>
<feature type="domain" description="TonB-dependent receptor plug" evidence="15">
    <location>
        <begin position="83"/>
        <end position="183"/>
    </location>
</feature>
<keyword evidence="6 13" id="KW-0732">Signal</keyword>
<evidence type="ECO:0000256" key="3">
    <source>
        <dbReference type="ARBA" id="ARBA00022448"/>
    </source>
</evidence>
<evidence type="ECO:0000256" key="5">
    <source>
        <dbReference type="ARBA" id="ARBA00022692"/>
    </source>
</evidence>
<reference evidence="16 17" key="1">
    <citation type="submission" date="2018-12" db="EMBL/GenBank/DDBJ databases">
        <title>Complete genome of Litorilituus sediminis.</title>
        <authorList>
            <person name="Liu A."/>
            <person name="Rong J."/>
        </authorList>
    </citation>
    <scope>NUCLEOTIDE SEQUENCE [LARGE SCALE GENOMIC DNA]</scope>
    <source>
        <strain evidence="16 17">JCM 17549</strain>
    </source>
</reference>
<dbReference type="InterPro" id="IPR037066">
    <property type="entry name" value="Plug_dom_sf"/>
</dbReference>
<dbReference type="InterPro" id="IPR000531">
    <property type="entry name" value="Beta-barrel_TonB"/>
</dbReference>
<dbReference type="EMBL" id="CP034759">
    <property type="protein sequence ID" value="QBG35454.1"/>
    <property type="molecule type" value="Genomic_DNA"/>
</dbReference>
<evidence type="ECO:0000256" key="2">
    <source>
        <dbReference type="ARBA" id="ARBA00008143"/>
    </source>
</evidence>
<feature type="signal peptide" evidence="13">
    <location>
        <begin position="1"/>
        <end position="39"/>
    </location>
</feature>
<evidence type="ECO:0000313" key="17">
    <source>
        <dbReference type="Proteomes" id="UP000290244"/>
    </source>
</evidence>
<keyword evidence="17" id="KW-1185">Reference proteome</keyword>
<keyword evidence="3 11" id="KW-0813">Transport</keyword>
<dbReference type="InterPro" id="IPR036942">
    <property type="entry name" value="Beta-barrel_TonB_sf"/>
</dbReference>
<feature type="chain" id="PRO_5021002882" evidence="13">
    <location>
        <begin position="40"/>
        <end position="722"/>
    </location>
</feature>
<dbReference type="PANTHER" id="PTHR30069:SF29">
    <property type="entry name" value="HEMOGLOBIN AND HEMOGLOBIN-HAPTOGLOBIN-BINDING PROTEIN 1-RELATED"/>
    <property type="match status" value="1"/>
</dbReference>
<evidence type="ECO:0000313" key="16">
    <source>
        <dbReference type="EMBL" id="QBG35454.1"/>
    </source>
</evidence>
<keyword evidence="5 11" id="KW-0812">Transmembrane</keyword>
<dbReference type="PANTHER" id="PTHR30069">
    <property type="entry name" value="TONB-DEPENDENT OUTER MEMBRANE RECEPTOR"/>
    <property type="match status" value="1"/>
</dbReference>
<dbReference type="AlphaFoldDB" id="A0A4P6P2Q7"/>
<dbReference type="Proteomes" id="UP000290244">
    <property type="component" value="Chromosome"/>
</dbReference>
<evidence type="ECO:0000256" key="6">
    <source>
        <dbReference type="ARBA" id="ARBA00022729"/>
    </source>
</evidence>
<proteinExistence type="inferred from homology"/>
<evidence type="ECO:0000256" key="7">
    <source>
        <dbReference type="ARBA" id="ARBA00023077"/>
    </source>
</evidence>
<dbReference type="GO" id="GO:0015344">
    <property type="term" value="F:siderophore uptake transmembrane transporter activity"/>
    <property type="evidence" value="ECO:0007669"/>
    <property type="project" value="TreeGrafter"/>
</dbReference>
<keyword evidence="7 12" id="KW-0798">TonB box</keyword>
<dbReference type="Pfam" id="PF07715">
    <property type="entry name" value="Plug"/>
    <property type="match status" value="1"/>
</dbReference>
<dbReference type="PROSITE" id="PS52016">
    <property type="entry name" value="TONB_DEPENDENT_REC_3"/>
    <property type="match status" value="1"/>
</dbReference>
<gene>
    <name evidence="16" type="ORF">EMK97_06835</name>
</gene>
<dbReference type="KEGG" id="lsd:EMK97_06835"/>
<name>A0A4P6P2Q7_9GAMM</name>
<dbReference type="Pfam" id="PF00593">
    <property type="entry name" value="TonB_dep_Rec_b-barrel"/>
    <property type="match status" value="1"/>
</dbReference>
<accession>A0A4P6P2Q7</accession>
<evidence type="ECO:0000256" key="1">
    <source>
        <dbReference type="ARBA" id="ARBA00004571"/>
    </source>
</evidence>
<protein>
    <submittedName>
        <fullName evidence="16">TonB-dependent receptor</fullName>
    </submittedName>
</protein>
<keyword evidence="8 11" id="KW-0472">Membrane</keyword>
<sequence>MFTYHNRGLVKQSKSLCKSKRKYLSLCLTLAMCSSPVVADTGKADIVIDEHIEVSSRPVERAFPTLDEARAELKKVAGGTNLVEIEKLPARQATLQDALGFEPGIIMQSFFGGNDQPRLNIRGSGVQSNPVNRGVQLLQDGLALNQADGSFVIGFLEPKSAEMVAVYRGANALRYGGTTLGGAINMISKNGTSTSPSVRLEYGSDARLGASGQLAGQSDNWDYFISASKDSYDGYRNHSESDRSSVNGNIGVNLTQHIANRTYFQWTDNVFDIPFVVPKARALSNPEQVLGDGNTPLDKLLNVYNRDPHRDSQMARVANKTRFSNDNLMQELGVFYQQVDDTFTDPLSHSVTDTDDYGMEYSLNLTGDYLSEHDELFVSFSASQSDMTRRYYANNPMNGSKMQEYGRLAFDANNLMLALQWQAQLHDDVQLAVAAQWVQANRDITDEMSLLHNQKNSYDSINPKIGINYQVSDEVRVFANVSSTSEAPTYWELVSSTVSPKNPAAAKISLNDLQAQESTTIEFGSSGQVAQTQWNVALYRSEVDDELISIVNDFAVNGKTDNYHAGTIHQGVELEVIQGFAQDMLAKGDNFDAKLVYNYSDFYFDGGEYDGNQIAGIPTHLAQFELRYQMANGFYIAPNIKWQIDDTAIDHANSQYQDSYTLVGLQMAYQVNEQIKLYLDGQNLTDEVYQTSYVIRGYSNQAQPSFLPGFGPSVTLGVNMSF</sequence>
<evidence type="ECO:0000256" key="10">
    <source>
        <dbReference type="ARBA" id="ARBA00023237"/>
    </source>
</evidence>
<evidence type="ECO:0000256" key="12">
    <source>
        <dbReference type="RuleBase" id="RU003357"/>
    </source>
</evidence>